<accession>A0AC61RPR6</accession>
<gene>
    <name evidence="1" type="ORF">E5329_25020</name>
</gene>
<evidence type="ECO:0000313" key="1">
    <source>
        <dbReference type="EMBL" id="TGY89431.1"/>
    </source>
</evidence>
<proteinExistence type="predicted"/>
<sequence length="216" mass="24283">MIIKAENIKKCYYTGKEAHLVIDDFSYTFEEGKIYLIKGLSGKGKTTLLSLLALLDDIDGGKIYYDNELISNANMDKKCVLRSKEIGIVFQDYGLLQELNVIENIILGDIITGNLSEVEALERSDQIINMLQISDKKNCYPNEMSGGQQQRVGIARAILKNPKIVFLDEPTSSLDGENTKIIVSFIEKYCHENKKLVIIATHLDSFDNIADDIIEL</sequence>
<organism evidence="1 2">
    <name type="scientific">Petralouisia muris</name>
    <dbReference type="NCBI Taxonomy" id="3032872"/>
    <lineage>
        <taxon>Bacteria</taxon>
        <taxon>Bacillati</taxon>
        <taxon>Bacillota</taxon>
        <taxon>Clostridia</taxon>
        <taxon>Lachnospirales</taxon>
        <taxon>Lachnospiraceae</taxon>
        <taxon>Petralouisia</taxon>
    </lineage>
</organism>
<comment type="caution">
    <text evidence="1">The sequence shown here is derived from an EMBL/GenBank/DDBJ whole genome shotgun (WGS) entry which is preliminary data.</text>
</comment>
<dbReference type="Proteomes" id="UP000304953">
    <property type="component" value="Unassembled WGS sequence"/>
</dbReference>
<name>A0AC61RPR6_9FIRM</name>
<keyword evidence="1" id="KW-0547">Nucleotide-binding</keyword>
<reference evidence="1" key="1">
    <citation type="submission" date="2019-04" db="EMBL/GenBank/DDBJ databases">
        <title>Microbes associate with the intestines of laboratory mice.</title>
        <authorList>
            <person name="Navarre W."/>
            <person name="Wong E."/>
            <person name="Huang K."/>
            <person name="Tropini C."/>
            <person name="Ng K."/>
            <person name="Yu B."/>
        </authorList>
    </citation>
    <scope>NUCLEOTIDE SEQUENCE</scope>
    <source>
        <strain evidence="1">NM01_1-7b</strain>
    </source>
</reference>
<protein>
    <submittedName>
        <fullName evidence="1">ATP-binding cassette domain-containing protein</fullName>
    </submittedName>
</protein>
<dbReference type="EMBL" id="SRYA01000091">
    <property type="protein sequence ID" value="TGY89431.1"/>
    <property type="molecule type" value="Genomic_DNA"/>
</dbReference>
<keyword evidence="2" id="KW-1185">Reference proteome</keyword>
<keyword evidence="1" id="KW-0067">ATP-binding</keyword>
<evidence type="ECO:0000313" key="2">
    <source>
        <dbReference type="Proteomes" id="UP000304953"/>
    </source>
</evidence>